<dbReference type="Pfam" id="PF13948">
    <property type="entry name" value="DUF4215"/>
    <property type="match status" value="4"/>
</dbReference>
<dbReference type="Proteomes" id="UP001295684">
    <property type="component" value="Unassembled WGS sequence"/>
</dbReference>
<dbReference type="EMBL" id="CAMPGE010026504">
    <property type="protein sequence ID" value="CAI2384187.1"/>
    <property type="molecule type" value="Genomic_DNA"/>
</dbReference>
<keyword evidence="2" id="KW-0677">Repeat</keyword>
<keyword evidence="7" id="KW-1185">Reference proteome</keyword>
<keyword evidence="5" id="KW-0472">Membrane</keyword>
<dbReference type="PANTHER" id="PTHR46130">
    <property type="entry name" value="LAMGL DOMAIN-CONTAINING PROTEIN"/>
    <property type="match status" value="1"/>
</dbReference>
<evidence type="ECO:0000313" key="7">
    <source>
        <dbReference type="Proteomes" id="UP001295684"/>
    </source>
</evidence>
<dbReference type="NCBIfam" id="TIGR02232">
    <property type="entry name" value="myxo_disulf_rpt"/>
    <property type="match status" value="4"/>
</dbReference>
<dbReference type="GO" id="GO:0004222">
    <property type="term" value="F:metalloendopeptidase activity"/>
    <property type="evidence" value="ECO:0007669"/>
    <property type="project" value="TreeGrafter"/>
</dbReference>
<feature type="transmembrane region" description="Helical" evidence="5">
    <location>
        <begin position="489"/>
        <end position="511"/>
    </location>
</feature>
<evidence type="ECO:0000256" key="1">
    <source>
        <dbReference type="ARBA" id="ARBA00022729"/>
    </source>
</evidence>
<evidence type="ECO:0000313" key="6">
    <source>
        <dbReference type="EMBL" id="CAI2384187.1"/>
    </source>
</evidence>
<comment type="caution">
    <text evidence="6">The sequence shown here is derived from an EMBL/GenBank/DDBJ whole genome shotgun (WGS) entry which is preliminary data.</text>
</comment>
<protein>
    <submittedName>
        <fullName evidence="6">Uncharacterized protein</fullName>
    </submittedName>
</protein>
<feature type="transmembrane region" description="Helical" evidence="5">
    <location>
        <begin position="718"/>
        <end position="745"/>
    </location>
</feature>
<feature type="transmembrane region" description="Helical" evidence="5">
    <location>
        <begin position="586"/>
        <end position="606"/>
    </location>
</feature>
<feature type="compositionally biased region" description="Polar residues" evidence="4">
    <location>
        <begin position="844"/>
        <end position="854"/>
    </location>
</feature>
<evidence type="ECO:0000256" key="3">
    <source>
        <dbReference type="ARBA" id="ARBA00023157"/>
    </source>
</evidence>
<dbReference type="GO" id="GO:0007166">
    <property type="term" value="P:cell surface receptor signaling pathway"/>
    <property type="evidence" value="ECO:0007669"/>
    <property type="project" value="TreeGrafter"/>
</dbReference>
<organism evidence="6 7">
    <name type="scientific">Euplotes crassus</name>
    <dbReference type="NCBI Taxonomy" id="5936"/>
    <lineage>
        <taxon>Eukaryota</taxon>
        <taxon>Sar</taxon>
        <taxon>Alveolata</taxon>
        <taxon>Ciliophora</taxon>
        <taxon>Intramacronucleata</taxon>
        <taxon>Spirotrichea</taxon>
        <taxon>Hypotrichia</taxon>
        <taxon>Euplotida</taxon>
        <taxon>Euplotidae</taxon>
        <taxon>Moneuplotes</taxon>
    </lineage>
</organism>
<keyword evidence="3" id="KW-1015">Disulfide bond</keyword>
<dbReference type="InterPro" id="IPR011936">
    <property type="entry name" value="Myxo_disulph_rpt"/>
</dbReference>
<feature type="transmembrane region" description="Helical" evidence="5">
    <location>
        <begin position="657"/>
        <end position="677"/>
    </location>
</feature>
<gene>
    <name evidence="6" type="ORF">ECRASSUSDP1_LOCUS25709</name>
</gene>
<sequence length="854" mass="96143">MAMDSNNLYQVYVKWIEYISTAEIRLRWNETGSMNAVQPQYFVYPHEVSAGNINVKCQSGYGIQASDPNSCTEICGDGIVTPSEACDDANTSDNDGCSANCQAIEYNHICVYNSGIPKHECQSCGIFGYQNDAKDSCIPCSRGFRHVPSNPNACTEYCGDGIQTSGEVCDDGNAINGDGCSGDCKAIEYNHICVYDSSAAKDQCTSCGIFAYPNTEKDNCISCSSGFRHLPSRPDTCTEYCSDGIQTSNEMCDDGNTIDGDGCSSDCKTIETNHICVYDSILSKDVCSACLQTEVPNSDKNECVFCKTGYKYKEGTQNKCVNICGDGLIVTGESCDDANTLSSDGCNNQCQIEEYYNCTGEPSVCEIQEVEPSPTVEQVGSAVSSAIGAGMGAQMAVSLVFGQGLSSMWMLINIYQIIQFTGMMTLNFPKIMVTFYSYLGIANFEISYFSEIFLMHIDESKVEGRKPFDYRYENQSIESTNLFLNCSDVLFSLLLFLIFNAIIFMITCVCCTSKCDRKLKKENDCCSRVLSHFGSRFSQIKNEFFFSSIFRIVFEVYLEVTFGSIYNLYDQKFENYVDYYSHVVSIIFLLLFLIITISIPMIFCCIPEKHHIEKGRFKILLEDFKAGKRSLVMDHFLLLIRRLALSSLLIFRWNHGIQQVITFLLICIGIFTWKVIVRPFASNILNFQDLLFEQFLLMILIIYLAFIKPTSELRTRGFFHMCGVVCIILILCMVLVNFIVSIILTCKRFCSKKSKTIKIKVKPRSKPQKEPKCKLSNNNLERSKIRNDSRVSNTKLVRTPNSRSIRSSAVSKLKKTSNRYIMNEGPSMFYPYSRRRSNRNSDNKITNPTLLTFN</sequence>
<proteinExistence type="predicted"/>
<evidence type="ECO:0000256" key="4">
    <source>
        <dbReference type="SAM" id="MobiDB-lite"/>
    </source>
</evidence>
<dbReference type="GO" id="GO:0006508">
    <property type="term" value="P:proteolysis"/>
    <property type="evidence" value="ECO:0007669"/>
    <property type="project" value="TreeGrafter"/>
</dbReference>
<feature type="transmembrane region" description="Helical" evidence="5">
    <location>
        <begin position="689"/>
        <end position="706"/>
    </location>
</feature>
<feature type="transmembrane region" description="Helical" evidence="5">
    <location>
        <begin position="395"/>
        <end position="415"/>
    </location>
</feature>
<name>A0AAD2D7V7_EUPCR</name>
<keyword evidence="1" id="KW-0732">Signal</keyword>
<reference evidence="6" key="1">
    <citation type="submission" date="2023-07" db="EMBL/GenBank/DDBJ databases">
        <authorList>
            <consortium name="AG Swart"/>
            <person name="Singh M."/>
            <person name="Singh A."/>
            <person name="Seah K."/>
            <person name="Emmerich C."/>
        </authorList>
    </citation>
    <scope>NUCLEOTIDE SEQUENCE</scope>
    <source>
        <strain evidence="6">DP1</strain>
    </source>
</reference>
<dbReference type="AlphaFoldDB" id="A0AAD2D7V7"/>
<evidence type="ECO:0000256" key="5">
    <source>
        <dbReference type="SAM" id="Phobius"/>
    </source>
</evidence>
<accession>A0AAD2D7V7</accession>
<feature type="region of interest" description="Disordered" evidence="4">
    <location>
        <begin position="831"/>
        <end position="854"/>
    </location>
</feature>
<dbReference type="GO" id="GO:0005615">
    <property type="term" value="C:extracellular space"/>
    <property type="evidence" value="ECO:0007669"/>
    <property type="project" value="TreeGrafter"/>
</dbReference>
<keyword evidence="5" id="KW-1133">Transmembrane helix</keyword>
<evidence type="ECO:0000256" key="2">
    <source>
        <dbReference type="ARBA" id="ARBA00022737"/>
    </source>
</evidence>
<dbReference type="InterPro" id="IPR043543">
    <property type="entry name" value="PAPPA/PAPPA2"/>
</dbReference>
<dbReference type="PANTHER" id="PTHR46130:SF3">
    <property type="entry name" value="CHROMOSOME UNDETERMINED SCAFFOLD_33, WHOLE GENOME SHOTGUN SEQUENCE"/>
    <property type="match status" value="1"/>
</dbReference>
<feature type="transmembrane region" description="Helical" evidence="5">
    <location>
        <begin position="435"/>
        <end position="457"/>
    </location>
</feature>
<keyword evidence="5" id="KW-0812">Transmembrane</keyword>